<organism evidence="8 9">
    <name type="scientific">Candidatus Borkfalkia excrementigallinarum</name>
    <dbReference type="NCBI Taxonomy" id="2838506"/>
    <lineage>
        <taxon>Bacteria</taxon>
        <taxon>Bacillati</taxon>
        <taxon>Bacillota</taxon>
        <taxon>Clostridia</taxon>
        <taxon>Christensenellales</taxon>
        <taxon>Christensenellaceae</taxon>
        <taxon>Candidatus Borkfalkia</taxon>
    </lineage>
</organism>
<dbReference type="InterPro" id="IPR039425">
    <property type="entry name" value="RNA_pol_sigma-70-like"/>
</dbReference>
<evidence type="ECO:0000256" key="3">
    <source>
        <dbReference type="ARBA" id="ARBA00023082"/>
    </source>
</evidence>
<keyword evidence="4 6" id="KW-0238">DNA-binding</keyword>
<comment type="similarity">
    <text evidence="1 6">Belongs to the sigma-70 factor family. ECF subfamily.</text>
</comment>
<dbReference type="NCBIfam" id="TIGR02937">
    <property type="entry name" value="sigma70-ECF"/>
    <property type="match status" value="1"/>
</dbReference>
<dbReference type="PROSITE" id="PS01063">
    <property type="entry name" value="SIGMA70_ECF"/>
    <property type="match status" value="1"/>
</dbReference>
<comment type="caution">
    <text evidence="8">The sequence shown here is derived from an EMBL/GenBank/DDBJ whole genome shotgun (WGS) entry which is preliminary data.</text>
</comment>
<dbReference type="GO" id="GO:0006352">
    <property type="term" value="P:DNA-templated transcription initiation"/>
    <property type="evidence" value="ECO:0007669"/>
    <property type="project" value="InterPro"/>
</dbReference>
<keyword evidence="2 6" id="KW-0805">Transcription regulation</keyword>
<evidence type="ECO:0000256" key="2">
    <source>
        <dbReference type="ARBA" id="ARBA00023015"/>
    </source>
</evidence>
<sequence length="175" mass="20112">MKDGKLEQKISAYKEGDGSAFDYIYECTNRSVYFAILYIVRDKMYAEDILQETYIRAMRAIGSYAPGTNFSAWLARIGKNLALNHVKRAAREVSTDFDAQPHKYGAEEMQLPYLFDLAAKILREDEYEIVMLCHAAGYKRREVAKMLGMPIGTVTWKNNEALKKLKKHLQKEGEL</sequence>
<dbReference type="Gene3D" id="1.10.10.10">
    <property type="entry name" value="Winged helix-like DNA-binding domain superfamily/Winged helix DNA-binding domain"/>
    <property type="match status" value="1"/>
</dbReference>
<dbReference type="InterPro" id="IPR007627">
    <property type="entry name" value="RNA_pol_sigma70_r2"/>
</dbReference>
<dbReference type="AlphaFoldDB" id="A0A9D2CT69"/>
<dbReference type="PANTHER" id="PTHR43133">
    <property type="entry name" value="RNA POLYMERASE ECF-TYPE SIGMA FACTO"/>
    <property type="match status" value="1"/>
</dbReference>
<accession>A0A9D2CT69</accession>
<gene>
    <name evidence="8" type="ORF">H9729_06885</name>
</gene>
<evidence type="ECO:0000256" key="4">
    <source>
        <dbReference type="ARBA" id="ARBA00023125"/>
    </source>
</evidence>
<dbReference type="Proteomes" id="UP000886750">
    <property type="component" value="Unassembled WGS sequence"/>
</dbReference>
<dbReference type="PANTHER" id="PTHR43133:SF51">
    <property type="entry name" value="RNA POLYMERASE SIGMA FACTOR"/>
    <property type="match status" value="1"/>
</dbReference>
<dbReference type="Gene3D" id="1.10.1740.10">
    <property type="match status" value="1"/>
</dbReference>
<evidence type="ECO:0000256" key="1">
    <source>
        <dbReference type="ARBA" id="ARBA00010641"/>
    </source>
</evidence>
<reference evidence="8" key="1">
    <citation type="journal article" date="2021" name="PeerJ">
        <title>Extensive microbial diversity within the chicken gut microbiome revealed by metagenomics and culture.</title>
        <authorList>
            <person name="Gilroy R."/>
            <person name="Ravi A."/>
            <person name="Getino M."/>
            <person name="Pursley I."/>
            <person name="Horton D.L."/>
            <person name="Alikhan N.F."/>
            <person name="Baker D."/>
            <person name="Gharbi K."/>
            <person name="Hall N."/>
            <person name="Watson M."/>
            <person name="Adriaenssens E.M."/>
            <person name="Foster-Nyarko E."/>
            <person name="Jarju S."/>
            <person name="Secka A."/>
            <person name="Antonio M."/>
            <person name="Oren A."/>
            <person name="Chaudhuri R.R."/>
            <person name="La Ragione R."/>
            <person name="Hildebrand F."/>
            <person name="Pallen M.J."/>
        </authorList>
    </citation>
    <scope>NUCLEOTIDE SEQUENCE</scope>
    <source>
        <strain evidence="8">1345</strain>
    </source>
</reference>
<dbReference type="SUPFAM" id="SSF88659">
    <property type="entry name" value="Sigma3 and sigma4 domains of RNA polymerase sigma factors"/>
    <property type="match status" value="1"/>
</dbReference>
<dbReference type="InterPro" id="IPR014284">
    <property type="entry name" value="RNA_pol_sigma-70_dom"/>
</dbReference>
<dbReference type="InterPro" id="IPR013324">
    <property type="entry name" value="RNA_pol_sigma_r3/r4-like"/>
</dbReference>
<dbReference type="InterPro" id="IPR000838">
    <property type="entry name" value="RNA_pol_sigma70_ECF_CS"/>
</dbReference>
<evidence type="ECO:0000256" key="5">
    <source>
        <dbReference type="ARBA" id="ARBA00023163"/>
    </source>
</evidence>
<evidence type="ECO:0000259" key="7">
    <source>
        <dbReference type="Pfam" id="PF04542"/>
    </source>
</evidence>
<keyword evidence="5 6" id="KW-0804">Transcription</keyword>
<protein>
    <recommendedName>
        <fullName evidence="6">RNA polymerase sigma factor</fullName>
    </recommendedName>
</protein>
<feature type="domain" description="RNA polymerase sigma-70 region 2" evidence="7">
    <location>
        <begin position="25"/>
        <end position="91"/>
    </location>
</feature>
<evidence type="ECO:0000313" key="8">
    <source>
        <dbReference type="EMBL" id="HIY97397.1"/>
    </source>
</evidence>
<proteinExistence type="inferred from homology"/>
<evidence type="ECO:0000313" key="9">
    <source>
        <dbReference type="Proteomes" id="UP000886750"/>
    </source>
</evidence>
<dbReference type="InterPro" id="IPR013325">
    <property type="entry name" value="RNA_pol_sigma_r2"/>
</dbReference>
<dbReference type="InterPro" id="IPR036388">
    <property type="entry name" value="WH-like_DNA-bd_sf"/>
</dbReference>
<dbReference type="GO" id="GO:0003677">
    <property type="term" value="F:DNA binding"/>
    <property type="evidence" value="ECO:0007669"/>
    <property type="project" value="UniProtKB-KW"/>
</dbReference>
<name>A0A9D2CT69_9FIRM</name>
<dbReference type="Pfam" id="PF04542">
    <property type="entry name" value="Sigma70_r2"/>
    <property type="match status" value="1"/>
</dbReference>
<reference evidence="8" key="2">
    <citation type="submission" date="2021-04" db="EMBL/GenBank/DDBJ databases">
        <authorList>
            <person name="Gilroy R."/>
        </authorList>
    </citation>
    <scope>NUCLEOTIDE SEQUENCE</scope>
    <source>
        <strain evidence="8">1345</strain>
    </source>
</reference>
<dbReference type="GO" id="GO:0016987">
    <property type="term" value="F:sigma factor activity"/>
    <property type="evidence" value="ECO:0007669"/>
    <property type="project" value="UniProtKB-KW"/>
</dbReference>
<evidence type="ECO:0000256" key="6">
    <source>
        <dbReference type="RuleBase" id="RU000716"/>
    </source>
</evidence>
<keyword evidence="3 6" id="KW-0731">Sigma factor</keyword>
<dbReference type="EMBL" id="DXCQ01000063">
    <property type="protein sequence ID" value="HIY97397.1"/>
    <property type="molecule type" value="Genomic_DNA"/>
</dbReference>
<dbReference type="SUPFAM" id="SSF88946">
    <property type="entry name" value="Sigma2 domain of RNA polymerase sigma factors"/>
    <property type="match status" value="1"/>
</dbReference>